<dbReference type="GO" id="GO:0008270">
    <property type="term" value="F:zinc ion binding"/>
    <property type="evidence" value="ECO:0007669"/>
    <property type="project" value="InterPro"/>
</dbReference>
<feature type="domain" description="Zn(2)-C6 fungal-type" evidence="7">
    <location>
        <begin position="29"/>
        <end position="61"/>
    </location>
</feature>
<name>A0A8J5PE33_FUSOX</name>
<comment type="subcellular location">
    <subcellularLocation>
        <location evidence="1">Nucleus</location>
    </subcellularLocation>
</comment>
<keyword evidence="4" id="KW-0804">Transcription</keyword>
<evidence type="ECO:0000256" key="2">
    <source>
        <dbReference type="ARBA" id="ARBA00023015"/>
    </source>
</evidence>
<reference evidence="8" key="1">
    <citation type="submission" date="2021-04" db="EMBL/GenBank/DDBJ databases">
        <title>First draft genome resource for Brassicaceae pathogens Fusarium oxysporum f. sp. raphani and Fusarium oxysporum f. sp. rapae.</title>
        <authorList>
            <person name="Asai S."/>
        </authorList>
    </citation>
    <scope>NUCLEOTIDE SEQUENCE</scope>
    <source>
        <strain evidence="8">Tf1208</strain>
    </source>
</reference>
<proteinExistence type="predicted"/>
<dbReference type="CDD" id="cd12148">
    <property type="entry name" value="fungal_TF_MHR"/>
    <property type="match status" value="1"/>
</dbReference>
<dbReference type="GO" id="GO:0000981">
    <property type="term" value="F:DNA-binding transcription factor activity, RNA polymerase II-specific"/>
    <property type="evidence" value="ECO:0007669"/>
    <property type="project" value="InterPro"/>
</dbReference>
<dbReference type="GO" id="GO:0003677">
    <property type="term" value="F:DNA binding"/>
    <property type="evidence" value="ECO:0007669"/>
    <property type="project" value="UniProtKB-KW"/>
</dbReference>
<keyword evidence="6" id="KW-0175">Coiled coil</keyword>
<organism evidence="8 9">
    <name type="scientific">Fusarium oxysporum f. sp. rapae</name>
    <dbReference type="NCBI Taxonomy" id="485398"/>
    <lineage>
        <taxon>Eukaryota</taxon>
        <taxon>Fungi</taxon>
        <taxon>Dikarya</taxon>
        <taxon>Ascomycota</taxon>
        <taxon>Pezizomycotina</taxon>
        <taxon>Sordariomycetes</taxon>
        <taxon>Hypocreomycetidae</taxon>
        <taxon>Hypocreales</taxon>
        <taxon>Nectriaceae</taxon>
        <taxon>Fusarium</taxon>
        <taxon>Fusarium oxysporum species complex</taxon>
    </lineage>
</organism>
<dbReference type="GO" id="GO:0005634">
    <property type="term" value="C:nucleus"/>
    <property type="evidence" value="ECO:0007669"/>
    <property type="project" value="UniProtKB-SubCell"/>
</dbReference>
<evidence type="ECO:0000256" key="4">
    <source>
        <dbReference type="ARBA" id="ARBA00023163"/>
    </source>
</evidence>
<dbReference type="PANTHER" id="PTHR46910:SF37">
    <property type="entry name" value="ZN(II)2CYS6 TRANSCRIPTION FACTOR (EUROFUNG)"/>
    <property type="match status" value="1"/>
</dbReference>
<protein>
    <recommendedName>
        <fullName evidence="7">Zn(2)-C6 fungal-type domain-containing protein</fullName>
    </recommendedName>
</protein>
<dbReference type="AlphaFoldDB" id="A0A8J5PE33"/>
<dbReference type="Proteomes" id="UP000694050">
    <property type="component" value="Unassembled WGS sequence"/>
</dbReference>
<keyword evidence="5" id="KW-0539">Nucleus</keyword>
<dbReference type="EMBL" id="JAELUQ010000003">
    <property type="protein sequence ID" value="KAG7416805.1"/>
    <property type="molecule type" value="Genomic_DNA"/>
</dbReference>
<evidence type="ECO:0000256" key="5">
    <source>
        <dbReference type="ARBA" id="ARBA00023242"/>
    </source>
</evidence>
<keyword evidence="2" id="KW-0805">Transcription regulation</keyword>
<dbReference type="CDD" id="cd00067">
    <property type="entry name" value="GAL4"/>
    <property type="match status" value="1"/>
</dbReference>
<feature type="coiled-coil region" evidence="6">
    <location>
        <begin position="72"/>
        <end position="99"/>
    </location>
</feature>
<evidence type="ECO:0000256" key="6">
    <source>
        <dbReference type="SAM" id="Coils"/>
    </source>
</evidence>
<accession>A0A8J5PE33</accession>
<evidence type="ECO:0000259" key="7">
    <source>
        <dbReference type="PROSITE" id="PS50048"/>
    </source>
</evidence>
<evidence type="ECO:0000256" key="1">
    <source>
        <dbReference type="ARBA" id="ARBA00004123"/>
    </source>
</evidence>
<evidence type="ECO:0000256" key="3">
    <source>
        <dbReference type="ARBA" id="ARBA00023125"/>
    </source>
</evidence>
<dbReference type="InterPro" id="IPR001138">
    <property type="entry name" value="Zn2Cys6_DnaBD"/>
</dbReference>
<sequence length="317" mass="35032">MPSKEPRSPILRWKLLIIQTNNPMPPKRACDVCFKRKIQCIKPDPEKACEWCAHHDLECAVKRESQRKSDVSAALLSHVQTLERRVSELEATLLQMGSEIRSSAVSALTPTVNLTSPYSNLGANSDAASFCITPYSQQDSAGSGNTTNTTPTTLWTCLGQHWYFKGIPINSAKGREWISSKVGGNIFLDGFRLFGSQEVNPSTSPVAFSFPDRHTVKETLESYFSSPWRLVYPVIDPVLIEEALLRVYADSQGLPPQGTASSQACILASMAMTSRLRGAHVQPLDSDTYVRASQCYIPQVIGHSTLETLQTVLMLVR</sequence>
<comment type="caution">
    <text evidence="8">The sequence shown here is derived from an EMBL/GenBank/DDBJ whole genome shotgun (WGS) entry which is preliminary data.</text>
</comment>
<evidence type="ECO:0000313" key="9">
    <source>
        <dbReference type="Proteomes" id="UP000694050"/>
    </source>
</evidence>
<evidence type="ECO:0000313" key="8">
    <source>
        <dbReference type="EMBL" id="KAG7416805.1"/>
    </source>
</evidence>
<gene>
    <name evidence="8" type="ORF">Forpe1208_v005284</name>
</gene>
<dbReference type="InterPro" id="IPR050987">
    <property type="entry name" value="AtrR-like"/>
</dbReference>
<dbReference type="PANTHER" id="PTHR46910">
    <property type="entry name" value="TRANSCRIPTION FACTOR PDR1"/>
    <property type="match status" value="1"/>
</dbReference>
<dbReference type="PROSITE" id="PS50048">
    <property type="entry name" value="ZN2_CY6_FUNGAL_2"/>
    <property type="match status" value="1"/>
</dbReference>
<keyword evidence="3" id="KW-0238">DNA-binding</keyword>